<evidence type="ECO:0000256" key="7">
    <source>
        <dbReference type="ARBA" id="ARBA00023136"/>
    </source>
</evidence>
<feature type="transmembrane region" description="Helical" evidence="8">
    <location>
        <begin position="203"/>
        <end position="220"/>
    </location>
</feature>
<evidence type="ECO:0000256" key="8">
    <source>
        <dbReference type="RuleBase" id="RU363041"/>
    </source>
</evidence>
<evidence type="ECO:0000256" key="2">
    <source>
        <dbReference type="ARBA" id="ARBA00009142"/>
    </source>
</evidence>
<dbReference type="RefSeq" id="WP_236015976.1">
    <property type="nucleotide sequence ID" value="NZ_BMHH01000001.1"/>
</dbReference>
<keyword evidence="3" id="KW-0813">Transport</keyword>
<organism evidence="9 10">
    <name type="scientific">Brucella endophytica</name>
    <dbReference type="NCBI Taxonomy" id="1963359"/>
    <lineage>
        <taxon>Bacteria</taxon>
        <taxon>Pseudomonadati</taxon>
        <taxon>Pseudomonadota</taxon>
        <taxon>Alphaproteobacteria</taxon>
        <taxon>Hyphomicrobiales</taxon>
        <taxon>Brucellaceae</taxon>
        <taxon>Brucella/Ochrobactrum group</taxon>
        <taxon>Brucella</taxon>
    </lineage>
</organism>
<keyword evidence="10" id="KW-1185">Reference proteome</keyword>
<protein>
    <recommendedName>
        <fullName evidence="8">Probable membrane transporter protein</fullName>
    </recommendedName>
</protein>
<sequence>MDFVILVLAGLGAGALNAVAGGGTFLSFPALVFVGVPHIPANATATLAALPGYIGSTWGFRKDISRDGPVSLRAMIALSVLGGLMGALLLLVTPKEIFVSLVPWLLLFATVAFAAGPLLVRHVVGKGGRLPLPASLALLLAVSIYGGYFNGGLGIMLLAAFGFVGFTNLHEMNGLKNLLSSILSLVSVITYTVAGLIDWKSALVLGVACAIGGYLGALVARRITNMHALRVFITLVGLGMAAAFFAQ</sequence>
<feature type="transmembrane region" description="Helical" evidence="8">
    <location>
        <begin position="28"/>
        <end position="50"/>
    </location>
</feature>
<comment type="similarity">
    <text evidence="2 8">Belongs to the 4-toluene sulfonate uptake permease (TSUP) (TC 2.A.102) family.</text>
</comment>
<dbReference type="Pfam" id="PF01925">
    <property type="entry name" value="TauE"/>
    <property type="match status" value="1"/>
</dbReference>
<evidence type="ECO:0000313" key="10">
    <source>
        <dbReference type="Proteomes" id="UP000646478"/>
    </source>
</evidence>
<comment type="subcellular location">
    <subcellularLocation>
        <location evidence="1 8">Cell membrane</location>
        <topology evidence="1 8">Multi-pass membrane protein</topology>
    </subcellularLocation>
</comment>
<keyword evidence="4 8" id="KW-1003">Cell membrane</keyword>
<reference evidence="9" key="1">
    <citation type="journal article" date="2014" name="Int. J. Syst. Evol. Microbiol.">
        <title>Complete genome sequence of Corynebacterium casei LMG S-19264T (=DSM 44701T), isolated from a smear-ripened cheese.</title>
        <authorList>
            <consortium name="US DOE Joint Genome Institute (JGI-PGF)"/>
            <person name="Walter F."/>
            <person name="Albersmeier A."/>
            <person name="Kalinowski J."/>
            <person name="Ruckert C."/>
        </authorList>
    </citation>
    <scope>NUCLEOTIDE SEQUENCE</scope>
    <source>
        <strain evidence="9">CGMCC 1.15082</strain>
    </source>
</reference>
<proteinExistence type="inferred from homology"/>
<reference evidence="9" key="2">
    <citation type="submission" date="2020-09" db="EMBL/GenBank/DDBJ databases">
        <authorList>
            <person name="Sun Q."/>
            <person name="Zhou Y."/>
        </authorList>
    </citation>
    <scope>NUCLEOTIDE SEQUENCE</scope>
    <source>
        <strain evidence="9">CGMCC 1.15082</strain>
    </source>
</reference>
<comment type="caution">
    <text evidence="9">The sequence shown here is derived from an EMBL/GenBank/DDBJ whole genome shotgun (WGS) entry which is preliminary data.</text>
</comment>
<dbReference type="Proteomes" id="UP000646478">
    <property type="component" value="Unassembled WGS sequence"/>
</dbReference>
<dbReference type="GO" id="GO:0005886">
    <property type="term" value="C:plasma membrane"/>
    <property type="evidence" value="ECO:0007669"/>
    <property type="project" value="UniProtKB-SubCell"/>
</dbReference>
<dbReference type="PANTHER" id="PTHR30269">
    <property type="entry name" value="TRANSMEMBRANE PROTEIN YFCA"/>
    <property type="match status" value="1"/>
</dbReference>
<evidence type="ECO:0000256" key="1">
    <source>
        <dbReference type="ARBA" id="ARBA00004651"/>
    </source>
</evidence>
<feature type="transmembrane region" description="Helical" evidence="8">
    <location>
        <begin position="154"/>
        <end position="171"/>
    </location>
</feature>
<dbReference type="EMBL" id="BMHH01000001">
    <property type="protein sequence ID" value="GGA77759.1"/>
    <property type="molecule type" value="Genomic_DNA"/>
</dbReference>
<name>A0A916S096_9HYPH</name>
<dbReference type="AlphaFoldDB" id="A0A916S096"/>
<evidence type="ECO:0000256" key="4">
    <source>
        <dbReference type="ARBA" id="ARBA00022475"/>
    </source>
</evidence>
<gene>
    <name evidence="9" type="ORF">GCM10011491_01180</name>
</gene>
<dbReference type="InterPro" id="IPR002781">
    <property type="entry name" value="TM_pro_TauE-like"/>
</dbReference>
<feature type="transmembrane region" description="Helical" evidence="8">
    <location>
        <begin position="97"/>
        <end position="120"/>
    </location>
</feature>
<dbReference type="PANTHER" id="PTHR30269:SF0">
    <property type="entry name" value="MEMBRANE TRANSPORTER PROTEIN YFCA-RELATED"/>
    <property type="match status" value="1"/>
</dbReference>
<feature type="transmembrane region" description="Helical" evidence="8">
    <location>
        <begin position="178"/>
        <end position="197"/>
    </location>
</feature>
<feature type="transmembrane region" description="Helical" evidence="8">
    <location>
        <begin position="227"/>
        <end position="246"/>
    </location>
</feature>
<keyword evidence="5 8" id="KW-0812">Transmembrane</keyword>
<dbReference type="InterPro" id="IPR052017">
    <property type="entry name" value="TSUP"/>
</dbReference>
<evidence type="ECO:0000256" key="6">
    <source>
        <dbReference type="ARBA" id="ARBA00022989"/>
    </source>
</evidence>
<accession>A0A916S096</accession>
<evidence type="ECO:0000313" key="9">
    <source>
        <dbReference type="EMBL" id="GGA77759.1"/>
    </source>
</evidence>
<feature type="transmembrane region" description="Helical" evidence="8">
    <location>
        <begin position="70"/>
        <end position="91"/>
    </location>
</feature>
<evidence type="ECO:0000256" key="3">
    <source>
        <dbReference type="ARBA" id="ARBA00022448"/>
    </source>
</evidence>
<keyword evidence="7 8" id="KW-0472">Membrane</keyword>
<keyword evidence="6 8" id="KW-1133">Transmembrane helix</keyword>
<evidence type="ECO:0000256" key="5">
    <source>
        <dbReference type="ARBA" id="ARBA00022692"/>
    </source>
</evidence>